<dbReference type="GO" id="GO:0036297">
    <property type="term" value="P:interstrand cross-link repair"/>
    <property type="evidence" value="ECO:0007669"/>
    <property type="project" value="InterPro"/>
</dbReference>
<dbReference type="InterPro" id="IPR033333">
    <property type="entry name" value="FANCB"/>
</dbReference>
<dbReference type="Proteomes" id="UP000694546">
    <property type="component" value="Chromosome 20"/>
</dbReference>
<protein>
    <submittedName>
        <fullName evidence="2">Uncharacterized protein</fullName>
    </submittedName>
</protein>
<evidence type="ECO:0000256" key="1">
    <source>
        <dbReference type="SAM" id="MobiDB-lite"/>
    </source>
</evidence>
<evidence type="ECO:0000313" key="3">
    <source>
        <dbReference type="Proteomes" id="UP000694546"/>
    </source>
</evidence>
<dbReference type="GO" id="GO:2000042">
    <property type="term" value="P:negative regulation of double-strand break repair via homologous recombination"/>
    <property type="evidence" value="ECO:0007669"/>
    <property type="project" value="TreeGrafter"/>
</dbReference>
<dbReference type="GO" id="GO:1990414">
    <property type="term" value="P:replication-born double-strand break repair via sister chromatid exchange"/>
    <property type="evidence" value="ECO:0007669"/>
    <property type="project" value="TreeGrafter"/>
</dbReference>
<sequence>MDIETRNARGRACYLLSFCGRFGSLQCRRGGESNASEISFRSLKFNTEQNSFLAADDVRVLYKKRAADLNIVTCACVYDLQTRVSSPFILLKKGNKEGSYTYILLSLNSAMKQDTKMTFKLPYQLSEKVHIMHGPVVWWTRAGVGFSACVQEGRDVGVVRPTHACLSRPLIGLLPLHKGDVFVLGPMADQFQKGFSTTEISGHQTPSQGHGCLLGRAELFDPSVMLPRAYLPITRSLLVLRADAEGGVPTGSSVVAATSEKQLVRFEDGVPRDVCPLPFDAPEDLRVADTGRNGRLFAVSFDQGHVAAVWEDAFQVAARWSLVRSVHVEDFLGCGTEQLLLVFEEEEEEDGTGRPFERFLLTDLCGISLSVRSQVIMWHHVTLSVCTGDVCVFGLRLVSGLSVVQALRSDERLKQRVLLQALQALSDMVSGRETILTPPEQEGLFSLWDEEAEAEEVCDEEMQVDSPEGQVMSSGPRLERLWHLDCVSLSLLTNAGHGSAPTALQTRSQVFPLPSPSSSSPPSSSPPPGPAAKRGKADPDDGPDRSAPGSPRRLAVTAATRLTSLLTRGRVKCPVTLRYVRGEATPAGRPALRRETAPGERPVQAALQCGQVTLDIRTDFHGGALTDPKAACCTRSKVNPRYLVTHPRGAAAAMLLRWSPASPFRGELSVHGSNTLRCIVEGLAIRSLITSYK</sequence>
<reference evidence="2" key="2">
    <citation type="submission" date="2025-09" db="UniProtKB">
        <authorList>
            <consortium name="Ensembl"/>
        </authorList>
    </citation>
    <scope>IDENTIFICATION</scope>
</reference>
<dbReference type="Ensembl" id="ENSGMOT00000070120.1">
    <property type="protein sequence ID" value="ENSGMOP00000051940.1"/>
    <property type="gene ID" value="ENSGMOG00000032684.1"/>
</dbReference>
<dbReference type="PANTHER" id="PTHR28450">
    <property type="entry name" value="FANCONI ANEMIA GROUP B PROTEIN"/>
    <property type="match status" value="1"/>
</dbReference>
<keyword evidence="3" id="KW-1185">Reference proteome</keyword>
<name>A0A8C5BVX1_GADMO</name>
<dbReference type="GeneTree" id="ENSGT00390000009885"/>
<feature type="compositionally biased region" description="Basic and acidic residues" evidence="1">
    <location>
        <begin position="535"/>
        <end position="544"/>
    </location>
</feature>
<reference evidence="2" key="1">
    <citation type="submission" date="2025-08" db="UniProtKB">
        <authorList>
            <consortium name="Ensembl"/>
        </authorList>
    </citation>
    <scope>IDENTIFICATION</scope>
</reference>
<accession>A0A8C5BVX1</accession>
<proteinExistence type="predicted"/>
<organism evidence="2 3">
    <name type="scientific">Gadus morhua</name>
    <name type="common">Atlantic cod</name>
    <dbReference type="NCBI Taxonomy" id="8049"/>
    <lineage>
        <taxon>Eukaryota</taxon>
        <taxon>Metazoa</taxon>
        <taxon>Chordata</taxon>
        <taxon>Craniata</taxon>
        <taxon>Vertebrata</taxon>
        <taxon>Euteleostomi</taxon>
        <taxon>Actinopterygii</taxon>
        <taxon>Neopterygii</taxon>
        <taxon>Teleostei</taxon>
        <taxon>Neoteleostei</taxon>
        <taxon>Acanthomorphata</taxon>
        <taxon>Zeiogadaria</taxon>
        <taxon>Gadariae</taxon>
        <taxon>Gadiformes</taxon>
        <taxon>Gadoidei</taxon>
        <taxon>Gadidae</taxon>
        <taxon>Gadus</taxon>
    </lineage>
</organism>
<evidence type="ECO:0000313" key="2">
    <source>
        <dbReference type="Ensembl" id="ENSGMOP00000051940.1"/>
    </source>
</evidence>
<dbReference type="AlphaFoldDB" id="A0A8C5BVX1"/>
<dbReference type="GO" id="GO:0043240">
    <property type="term" value="C:Fanconi anaemia nuclear complex"/>
    <property type="evidence" value="ECO:0007669"/>
    <property type="project" value="InterPro"/>
</dbReference>
<feature type="region of interest" description="Disordered" evidence="1">
    <location>
        <begin position="509"/>
        <end position="554"/>
    </location>
</feature>
<dbReference type="GO" id="GO:1905168">
    <property type="term" value="P:positive regulation of double-strand break repair via homologous recombination"/>
    <property type="evidence" value="ECO:0007669"/>
    <property type="project" value="TreeGrafter"/>
</dbReference>
<dbReference type="PANTHER" id="PTHR28450:SF1">
    <property type="entry name" value="FANCONI ANEMIA GROUP B PROTEIN"/>
    <property type="match status" value="1"/>
</dbReference>